<keyword evidence="1" id="KW-0472">Membrane</keyword>
<comment type="caution">
    <text evidence="2">The sequence shown here is derived from an EMBL/GenBank/DDBJ whole genome shotgun (WGS) entry which is preliminary data.</text>
</comment>
<evidence type="ECO:0000313" key="2">
    <source>
        <dbReference type="EMBL" id="PJG37359.1"/>
    </source>
</evidence>
<feature type="transmembrane region" description="Helical" evidence="1">
    <location>
        <begin position="80"/>
        <end position="99"/>
    </location>
</feature>
<reference evidence="2 3" key="1">
    <citation type="submission" date="2017-07" db="EMBL/GenBank/DDBJ databases">
        <title>Draft genome sequence of Enterobacter cloacae ST128, a clinical strain coproducing KPC-2 and NDM-1 carbapenemases.</title>
        <authorList>
            <person name="Li X."/>
        </authorList>
    </citation>
    <scope>NUCLEOTIDE SEQUENCE [LARGE SCALE GENOMIC DNA]</scope>
    <source>
        <strain evidence="2 3">HBY</strain>
    </source>
</reference>
<gene>
    <name evidence="2" type="ORF">CGZ54_23045</name>
</gene>
<proteinExistence type="predicted"/>
<accession>A0AAP8GI62</accession>
<dbReference type="Proteomes" id="UP000231328">
    <property type="component" value="Unassembled WGS sequence"/>
</dbReference>
<evidence type="ECO:0000313" key="3">
    <source>
        <dbReference type="Proteomes" id="UP000231328"/>
    </source>
</evidence>
<evidence type="ECO:0008006" key="4">
    <source>
        <dbReference type="Google" id="ProtNLM"/>
    </source>
</evidence>
<keyword evidence="1" id="KW-1133">Transmembrane helix</keyword>
<dbReference type="AlphaFoldDB" id="A0AAP8GI62"/>
<keyword evidence="1" id="KW-0812">Transmembrane</keyword>
<organism evidence="2 3">
    <name type="scientific">Enterobacter hormaechei</name>
    <dbReference type="NCBI Taxonomy" id="158836"/>
    <lineage>
        <taxon>Bacteria</taxon>
        <taxon>Pseudomonadati</taxon>
        <taxon>Pseudomonadota</taxon>
        <taxon>Gammaproteobacteria</taxon>
        <taxon>Enterobacterales</taxon>
        <taxon>Enterobacteriaceae</taxon>
        <taxon>Enterobacter</taxon>
        <taxon>Enterobacter cloacae complex</taxon>
    </lineage>
</organism>
<evidence type="ECO:0000256" key="1">
    <source>
        <dbReference type="SAM" id="Phobius"/>
    </source>
</evidence>
<dbReference type="EMBL" id="NMVR01000045">
    <property type="protein sequence ID" value="PJG37359.1"/>
    <property type="molecule type" value="Genomic_DNA"/>
</dbReference>
<dbReference type="RefSeq" id="WP_000178825.1">
    <property type="nucleotide sequence ID" value="NZ_CP114979.1"/>
</dbReference>
<sequence>MTMSQLEALPIVIEGHSFICNDQRMWNLNEIHRVLGLPASKMPSEWNNKIRTQLDRSGNFRTVNGDGGGTWATEAGTVAYAMWVSTDFYLMVINAFIFMRNDAIVRERVAVKQADEANANLSIAAPKADIFDGRLTNGGSVPWNWACKSLGLAPMKLKEGLKRSGKFVQKWNPDSYADELRPQEKAFSIGLFVTKSVMGKDTWQVTAKGYAWMQGNAQKWRELIADGDRLKAAERRAQKRLNRGGK</sequence>
<name>A0AAP8GI62_9ENTR</name>
<protein>
    <recommendedName>
        <fullName evidence="4">KilA-N domain-containing protein</fullName>
    </recommendedName>
</protein>